<keyword evidence="2" id="KW-1133">Transmembrane helix</keyword>
<reference evidence="4" key="2">
    <citation type="submission" date="2025-08" db="UniProtKB">
        <authorList>
            <consortium name="RefSeq"/>
        </authorList>
    </citation>
    <scope>IDENTIFICATION</scope>
    <source>
        <tissue evidence="4">Leaves</tissue>
    </source>
</reference>
<dbReference type="PANTHER" id="PTHR31549">
    <property type="entry name" value="PROTEIN, PUTATIVE (DUF247)-RELATED-RELATED"/>
    <property type="match status" value="1"/>
</dbReference>
<keyword evidence="2" id="KW-0472">Membrane</keyword>
<gene>
    <name evidence="4" type="primary">LOC113737730</name>
</gene>
<dbReference type="PANTHER" id="PTHR31549:SF289">
    <property type="match status" value="1"/>
</dbReference>
<dbReference type="AlphaFoldDB" id="A0A6P6X4D9"/>
<dbReference type="OrthoDB" id="1621957at2759"/>
<keyword evidence="3" id="KW-1185">Reference proteome</keyword>
<dbReference type="GeneID" id="113737730"/>
<protein>
    <submittedName>
        <fullName evidence="4">UPF0481 protein At3g02645</fullName>
    </submittedName>
</protein>
<evidence type="ECO:0000313" key="4">
    <source>
        <dbReference type="RefSeq" id="XP_027120712.1"/>
    </source>
</evidence>
<feature type="region of interest" description="Disordered" evidence="1">
    <location>
        <begin position="174"/>
        <end position="217"/>
    </location>
</feature>
<sequence>MSSSFFGSITSEQRWTDQLNEHFIIYIDNHASIFRVPKKVCDTKPEAYAPQQIGLGAYHHLRPDLDEMEIRKLEAVKKYLKPEQCQNFKSLIVDKVKVLEPSVRTCYSKYLDIDGGTLAWIMSIDGVYLLHRLGTYTDKASVDSADRKLAQDIVMLENQMPVIVLKEILKALQPPVEDEEEGSDDDDDAENEDEEGEEDEEEEEDDGEDEDEGEEEEIKKVEELFSQFLSFCKAHTPLGLTDKAGILGDTSNPHLLSYLYNLIVKNWYIEEEYVESASDRELDEVAEKVTQVARVAAELTGQKPLLLLASLPLQKFAALFKKDPRRGNSSIEEIRIPSVSELDGVSKVKFEVWSDSGIGMKYDEEGRILYLPGITLDTDSEAILRNLVAYEVATASPKSTLILAGYVDFMCGIIDTAKDVDLLKEKGIIISNLPSEEIAKIFNGISKSSSQNPLPELEEATQKLNAIYDNTFRVKAWRFIRDHFVPSEAAVKIFLAILLVVLLTVQAFCQVYGCSARWFGKISSISSF</sequence>
<feature type="compositionally biased region" description="Acidic residues" evidence="1">
    <location>
        <begin position="176"/>
        <end position="216"/>
    </location>
</feature>
<evidence type="ECO:0000256" key="2">
    <source>
        <dbReference type="SAM" id="Phobius"/>
    </source>
</evidence>
<keyword evidence="2" id="KW-0812">Transmembrane</keyword>
<accession>A0A6P6X4D9</accession>
<feature type="transmembrane region" description="Helical" evidence="2">
    <location>
        <begin position="493"/>
        <end position="513"/>
    </location>
</feature>
<organism evidence="3 4">
    <name type="scientific">Coffea arabica</name>
    <name type="common">Arabian coffee</name>
    <dbReference type="NCBI Taxonomy" id="13443"/>
    <lineage>
        <taxon>Eukaryota</taxon>
        <taxon>Viridiplantae</taxon>
        <taxon>Streptophyta</taxon>
        <taxon>Embryophyta</taxon>
        <taxon>Tracheophyta</taxon>
        <taxon>Spermatophyta</taxon>
        <taxon>Magnoliopsida</taxon>
        <taxon>eudicotyledons</taxon>
        <taxon>Gunneridae</taxon>
        <taxon>Pentapetalae</taxon>
        <taxon>asterids</taxon>
        <taxon>lamiids</taxon>
        <taxon>Gentianales</taxon>
        <taxon>Rubiaceae</taxon>
        <taxon>Ixoroideae</taxon>
        <taxon>Gardenieae complex</taxon>
        <taxon>Bertiereae - Coffeeae clade</taxon>
        <taxon>Coffeeae</taxon>
        <taxon>Coffea</taxon>
    </lineage>
</organism>
<proteinExistence type="predicted"/>
<dbReference type="InterPro" id="IPR004158">
    <property type="entry name" value="DUF247_pln"/>
</dbReference>
<evidence type="ECO:0000313" key="3">
    <source>
        <dbReference type="Proteomes" id="UP001652660"/>
    </source>
</evidence>
<dbReference type="RefSeq" id="XP_027120712.1">
    <property type="nucleotide sequence ID" value="XM_027264911.1"/>
</dbReference>
<name>A0A6P6X4D9_COFAR</name>
<evidence type="ECO:0000256" key="1">
    <source>
        <dbReference type="SAM" id="MobiDB-lite"/>
    </source>
</evidence>
<dbReference type="Proteomes" id="UP001652660">
    <property type="component" value="Chromosome 3e"/>
</dbReference>
<dbReference type="Pfam" id="PF03140">
    <property type="entry name" value="DUF247"/>
    <property type="match status" value="1"/>
</dbReference>
<reference evidence="3" key="1">
    <citation type="journal article" date="2025" name="Foods">
        <title>Unveiling the Microbial Signatures of Arabica Coffee Cherries: Insights into Ripeness Specific Diversity, Functional Traits, and Implications for Quality and Safety.</title>
        <authorList>
            <consortium name="RefSeq"/>
            <person name="Tenea G.N."/>
            <person name="Cifuentes V."/>
            <person name="Reyes P."/>
            <person name="Cevallos-Vallejos M."/>
        </authorList>
    </citation>
    <scope>NUCLEOTIDE SEQUENCE [LARGE SCALE GENOMIC DNA]</scope>
</reference>